<accession>A0A8T1V7Y1</accession>
<keyword evidence="1" id="KW-0732">Signal</keyword>
<comment type="caution">
    <text evidence="2">The sequence shown here is derived from an EMBL/GenBank/DDBJ whole genome shotgun (WGS) entry which is preliminary data.</text>
</comment>
<feature type="signal peptide" evidence="1">
    <location>
        <begin position="1"/>
        <end position="19"/>
    </location>
</feature>
<reference evidence="2" key="1">
    <citation type="submission" date="2021-02" db="EMBL/GenBank/DDBJ databases">
        <authorList>
            <person name="Palmer J.M."/>
        </authorList>
    </citation>
    <scope>NUCLEOTIDE SEQUENCE</scope>
    <source>
        <strain evidence="2">SCRP23</strain>
    </source>
</reference>
<organism evidence="2 3">
    <name type="scientific">Phytophthora boehmeriae</name>
    <dbReference type="NCBI Taxonomy" id="109152"/>
    <lineage>
        <taxon>Eukaryota</taxon>
        <taxon>Sar</taxon>
        <taxon>Stramenopiles</taxon>
        <taxon>Oomycota</taxon>
        <taxon>Peronosporomycetes</taxon>
        <taxon>Peronosporales</taxon>
        <taxon>Peronosporaceae</taxon>
        <taxon>Phytophthora</taxon>
    </lineage>
</organism>
<evidence type="ECO:0000256" key="1">
    <source>
        <dbReference type="SAM" id="SignalP"/>
    </source>
</evidence>
<keyword evidence="3" id="KW-1185">Reference proteome</keyword>
<gene>
    <name evidence="2" type="ORF">PHYBOEH_001523</name>
</gene>
<protein>
    <submittedName>
        <fullName evidence="2">Uncharacterized protein</fullName>
    </submittedName>
</protein>
<proteinExistence type="predicted"/>
<dbReference type="AlphaFoldDB" id="A0A8T1V7Y1"/>
<feature type="chain" id="PRO_5035903000" evidence="1">
    <location>
        <begin position="20"/>
        <end position="94"/>
    </location>
</feature>
<dbReference type="EMBL" id="JAGDFL010001325">
    <property type="protein sequence ID" value="KAG7376453.1"/>
    <property type="molecule type" value="Genomic_DNA"/>
</dbReference>
<evidence type="ECO:0000313" key="3">
    <source>
        <dbReference type="Proteomes" id="UP000693981"/>
    </source>
</evidence>
<evidence type="ECO:0000313" key="2">
    <source>
        <dbReference type="EMBL" id="KAG7376453.1"/>
    </source>
</evidence>
<dbReference type="Proteomes" id="UP000693981">
    <property type="component" value="Unassembled WGS sequence"/>
</dbReference>
<sequence>MKVLVVVAALAALLMPVQCAGTDSDNKYEGSGFLTADFTQKACTASGGSIVPNKMGNQKCCNVPDARQGQFNGSCNRQAAGSKFTDFRPTAQPC</sequence>
<dbReference type="OrthoDB" id="118307at2759"/>
<name>A0A8T1V7Y1_9STRA</name>